<dbReference type="RefSeq" id="YP_009607778.1">
    <property type="nucleotide sequence ID" value="NC_041985.1"/>
</dbReference>
<dbReference type="Pfam" id="PF17510">
    <property type="entry name" value="GP44"/>
    <property type="match status" value="1"/>
</dbReference>
<dbReference type="InterPro" id="IPR035252">
    <property type="entry name" value="Gp44"/>
</dbReference>
<protein>
    <submittedName>
        <fullName evidence="1">Uncharacterized protein</fullName>
    </submittedName>
</protein>
<dbReference type="OrthoDB" id="16520at10239"/>
<gene>
    <name evidence="1" type="primary">49</name>
    <name evidence="1" type="ORF">PBI_SWITZER_49</name>
</gene>
<dbReference type="GeneID" id="40083793"/>
<keyword evidence="2" id="KW-1185">Reference proteome</keyword>
<dbReference type="EMBL" id="JF937108">
    <property type="protein sequence ID" value="AEK10348.1"/>
    <property type="molecule type" value="Genomic_DNA"/>
</dbReference>
<accession>G1D6E9</accession>
<name>G1D6E9_9CAUD</name>
<organism evidence="1 2">
    <name type="scientific">Mycobacterium phage Switzer</name>
    <dbReference type="NCBI Taxonomy" id="1034118"/>
    <lineage>
        <taxon>Viruses</taxon>
        <taxon>Duplodnaviria</taxon>
        <taxon>Heunggongvirae</taxon>
        <taxon>Uroviricota</taxon>
        <taxon>Caudoviricetes</taxon>
        <taxon>Fromanvirus</taxon>
        <taxon>Fromanvirus switzer</taxon>
    </lineage>
</organism>
<evidence type="ECO:0000313" key="1">
    <source>
        <dbReference type="EMBL" id="AEK10348.1"/>
    </source>
</evidence>
<proteinExistence type="predicted"/>
<sequence>MTDRLTAIVMVPRDDSLPLDVQGVFLRDRALAEMEKIAEVDKSSLRFSSASETANISLDDDRTVCTWQMNLIAALFHADGKVSKDVVGKQVTEDRATRYFSSVSFVRDFA</sequence>
<reference evidence="1 2" key="1">
    <citation type="journal article" date="2012" name="J. Virol.">
        <title>Complete Genome Sequences of 138 Mycobacteriophages.</title>
        <authorList>
            <consortium name="the Science Education Alliance Phage Hunters Advancing Genomics and Evolutionary Science Program"/>
            <consortium name="the KwaZulu-Natal Research Institute for Tuberculosis and HIV Mycobacterial Genetics Course Students"/>
            <consortium name="the Phage Hunters Integrating Research and Education Program"/>
            <person name="Hatfull G.F."/>
        </authorList>
    </citation>
    <scope>NUCLEOTIDE SEQUENCE [LARGE SCALE GENOMIC DNA]</scope>
    <source>
        <strain evidence="1">Switzer</strain>
    </source>
</reference>
<dbReference type="KEGG" id="vg:40083793"/>
<dbReference type="Proteomes" id="UP000008420">
    <property type="component" value="Segment"/>
</dbReference>
<evidence type="ECO:0000313" key="2">
    <source>
        <dbReference type="Proteomes" id="UP000008420"/>
    </source>
</evidence>